<dbReference type="InterPro" id="IPR018060">
    <property type="entry name" value="HTH_AraC"/>
</dbReference>
<dbReference type="PANTHER" id="PTHR46796">
    <property type="entry name" value="HTH-TYPE TRANSCRIPTIONAL ACTIVATOR RHAS-RELATED"/>
    <property type="match status" value="1"/>
</dbReference>
<dbReference type="SUPFAM" id="SSF46689">
    <property type="entry name" value="Homeodomain-like"/>
    <property type="match status" value="1"/>
</dbReference>
<protein>
    <submittedName>
        <fullName evidence="5">Helix-turn-helix domain-containing protein</fullName>
    </submittedName>
</protein>
<dbReference type="SUPFAM" id="SSF55785">
    <property type="entry name" value="PYP-like sensor domain (PAS domain)"/>
    <property type="match status" value="1"/>
</dbReference>
<dbReference type="PRINTS" id="PR00032">
    <property type="entry name" value="HTHARAC"/>
</dbReference>
<feature type="domain" description="HTH araC/xylS-type" evidence="4">
    <location>
        <begin position="145"/>
        <end position="243"/>
    </location>
</feature>
<evidence type="ECO:0000256" key="3">
    <source>
        <dbReference type="ARBA" id="ARBA00023163"/>
    </source>
</evidence>
<dbReference type="InterPro" id="IPR050204">
    <property type="entry name" value="AraC_XylS_family_regulators"/>
</dbReference>
<dbReference type="Pfam" id="PF08448">
    <property type="entry name" value="PAS_4"/>
    <property type="match status" value="1"/>
</dbReference>
<dbReference type="Pfam" id="PF12833">
    <property type="entry name" value="HTH_18"/>
    <property type="match status" value="1"/>
</dbReference>
<keyword evidence="2" id="KW-0238">DNA-binding</keyword>
<keyword evidence="6" id="KW-1185">Reference proteome</keyword>
<dbReference type="PANTHER" id="PTHR46796:SF13">
    <property type="entry name" value="HTH-TYPE TRANSCRIPTIONAL ACTIVATOR RHAS"/>
    <property type="match status" value="1"/>
</dbReference>
<dbReference type="Gene3D" id="3.30.450.20">
    <property type="entry name" value="PAS domain"/>
    <property type="match status" value="1"/>
</dbReference>
<dbReference type="RefSeq" id="WP_289161964.1">
    <property type="nucleotide sequence ID" value="NZ_JASZZN010000001.1"/>
</dbReference>
<dbReference type="PROSITE" id="PS00041">
    <property type="entry name" value="HTH_ARAC_FAMILY_1"/>
    <property type="match status" value="1"/>
</dbReference>
<organism evidence="5 6">
    <name type="scientific">Roseiconus lacunae</name>
    <dbReference type="NCBI Taxonomy" id="2605694"/>
    <lineage>
        <taxon>Bacteria</taxon>
        <taxon>Pseudomonadati</taxon>
        <taxon>Planctomycetota</taxon>
        <taxon>Planctomycetia</taxon>
        <taxon>Pirellulales</taxon>
        <taxon>Pirellulaceae</taxon>
        <taxon>Roseiconus</taxon>
    </lineage>
</organism>
<dbReference type="Gene3D" id="1.10.10.60">
    <property type="entry name" value="Homeodomain-like"/>
    <property type="match status" value="1"/>
</dbReference>
<evidence type="ECO:0000313" key="6">
    <source>
        <dbReference type="Proteomes" id="UP001239462"/>
    </source>
</evidence>
<dbReference type="SMART" id="SM00342">
    <property type="entry name" value="HTH_ARAC"/>
    <property type="match status" value="1"/>
</dbReference>
<keyword evidence="1" id="KW-0805">Transcription regulation</keyword>
<name>A0ABT7PCH1_9BACT</name>
<sequence length="246" mass="28809">MNTQRFQERFFAQLGDASSIRQMFDYLPGVYFFVKDRERRLVTASAMILARLGMKHERDFIGKVDEEVYPQRLAAAYQADDEWVFENKKPLVNRLEVWLNEERRFDWCVTTKLPLFDRQSHVVGLMGISRRDLERDVLRPTDEATQAVNFLRRRLDRIVSAEELADGIGTSVRTLNRKVNAAFGIPPYELMLRMRIQSAAESLLKTDAEICRIAVDHGFCDQSTFTQHFRKRMGMTPRQFRLAHQT</sequence>
<dbReference type="EMBL" id="JASZZN010000001">
    <property type="protein sequence ID" value="MDM4014199.1"/>
    <property type="molecule type" value="Genomic_DNA"/>
</dbReference>
<accession>A0ABT7PCH1</accession>
<dbReference type="InterPro" id="IPR020449">
    <property type="entry name" value="Tscrpt_reg_AraC-type_HTH"/>
</dbReference>
<dbReference type="PROSITE" id="PS01124">
    <property type="entry name" value="HTH_ARAC_FAMILY_2"/>
    <property type="match status" value="1"/>
</dbReference>
<evidence type="ECO:0000259" key="4">
    <source>
        <dbReference type="PROSITE" id="PS01124"/>
    </source>
</evidence>
<dbReference type="InterPro" id="IPR035965">
    <property type="entry name" value="PAS-like_dom_sf"/>
</dbReference>
<reference evidence="5 6" key="1">
    <citation type="submission" date="2023-06" db="EMBL/GenBank/DDBJ databases">
        <title>Roseiconus lacunae JC819 isolated from Gulf of Mannar region, Tamil Nadu.</title>
        <authorList>
            <person name="Pk S."/>
            <person name="Ch S."/>
            <person name="Ch V.R."/>
        </authorList>
    </citation>
    <scope>NUCLEOTIDE SEQUENCE [LARGE SCALE GENOMIC DNA]</scope>
    <source>
        <strain evidence="5 6">JC819</strain>
    </source>
</reference>
<dbReference type="InterPro" id="IPR018062">
    <property type="entry name" value="HTH_AraC-typ_CS"/>
</dbReference>
<dbReference type="InterPro" id="IPR013656">
    <property type="entry name" value="PAS_4"/>
</dbReference>
<evidence type="ECO:0000256" key="1">
    <source>
        <dbReference type="ARBA" id="ARBA00023015"/>
    </source>
</evidence>
<comment type="caution">
    <text evidence="5">The sequence shown here is derived from an EMBL/GenBank/DDBJ whole genome shotgun (WGS) entry which is preliminary data.</text>
</comment>
<proteinExistence type="predicted"/>
<evidence type="ECO:0000256" key="2">
    <source>
        <dbReference type="ARBA" id="ARBA00023125"/>
    </source>
</evidence>
<dbReference type="Proteomes" id="UP001239462">
    <property type="component" value="Unassembled WGS sequence"/>
</dbReference>
<keyword evidence="3" id="KW-0804">Transcription</keyword>
<gene>
    <name evidence="5" type="ORF">QTN89_02070</name>
</gene>
<evidence type="ECO:0000313" key="5">
    <source>
        <dbReference type="EMBL" id="MDM4014199.1"/>
    </source>
</evidence>
<dbReference type="InterPro" id="IPR009057">
    <property type="entry name" value="Homeodomain-like_sf"/>
</dbReference>